<dbReference type="Proteomes" id="UP000785679">
    <property type="component" value="Unassembled WGS sequence"/>
</dbReference>
<evidence type="ECO:0000313" key="2">
    <source>
        <dbReference type="Proteomes" id="UP000785679"/>
    </source>
</evidence>
<dbReference type="AlphaFoldDB" id="A0A8J8T5B9"/>
<accession>A0A8J8T5B9</accession>
<gene>
    <name evidence="1" type="ORF">FGO68_gene6913</name>
</gene>
<proteinExistence type="predicted"/>
<dbReference type="OrthoDB" id="10519529at2759"/>
<evidence type="ECO:0000313" key="1">
    <source>
        <dbReference type="EMBL" id="TNV82340.1"/>
    </source>
</evidence>
<organism evidence="1 2">
    <name type="scientific">Halteria grandinella</name>
    <dbReference type="NCBI Taxonomy" id="5974"/>
    <lineage>
        <taxon>Eukaryota</taxon>
        <taxon>Sar</taxon>
        <taxon>Alveolata</taxon>
        <taxon>Ciliophora</taxon>
        <taxon>Intramacronucleata</taxon>
        <taxon>Spirotrichea</taxon>
        <taxon>Stichotrichia</taxon>
        <taxon>Sporadotrichida</taxon>
        <taxon>Halteriidae</taxon>
        <taxon>Halteria</taxon>
    </lineage>
</organism>
<sequence length="77" mass="9025">MLKQSVLGSDYEMREGAFVKMTPQFTVDTLYASELASVMYPKDKNMIQAFITENRRKDQYNKQDLLDIAKMLIKRNI</sequence>
<protein>
    <submittedName>
        <fullName evidence="1">Uncharacterized protein</fullName>
    </submittedName>
</protein>
<name>A0A8J8T5B9_HALGN</name>
<dbReference type="EMBL" id="RRYP01005074">
    <property type="protein sequence ID" value="TNV82340.1"/>
    <property type="molecule type" value="Genomic_DNA"/>
</dbReference>
<reference evidence="1" key="1">
    <citation type="submission" date="2019-06" db="EMBL/GenBank/DDBJ databases">
        <authorList>
            <person name="Zheng W."/>
        </authorList>
    </citation>
    <scope>NUCLEOTIDE SEQUENCE</scope>
    <source>
        <strain evidence="1">QDHG01</strain>
    </source>
</reference>
<comment type="caution">
    <text evidence="1">The sequence shown here is derived from an EMBL/GenBank/DDBJ whole genome shotgun (WGS) entry which is preliminary data.</text>
</comment>
<keyword evidence="2" id="KW-1185">Reference proteome</keyword>